<organism evidence="1 2">
    <name type="scientific">Pedobacter africanus</name>
    <dbReference type="NCBI Taxonomy" id="151894"/>
    <lineage>
        <taxon>Bacteria</taxon>
        <taxon>Pseudomonadati</taxon>
        <taxon>Bacteroidota</taxon>
        <taxon>Sphingobacteriia</taxon>
        <taxon>Sphingobacteriales</taxon>
        <taxon>Sphingobacteriaceae</taxon>
        <taxon>Pedobacter</taxon>
    </lineage>
</organism>
<dbReference type="Proteomes" id="UP001246858">
    <property type="component" value="Unassembled WGS sequence"/>
</dbReference>
<sequence length="1199" mass="131232">MYKKYTSNLGVRKSVYHKILLIMRLTTVILIASFMHVSAASLAQRISMSKKDVPLESVLREIRKQSGFDIIFDGKIIPKNKLVSIDVNNADIHQAMRLALKNLPLSYSIEGIIVSIKKKPEPSVTQNKGAWLQERITVKGKVLDEKGEPLSGASIIVEGDPKALGSSNLRGEFVLLNVDSKANIIIAYMGYEPVVLPAKPDLGIIRMEFRTTDLSEVEVTFNTGYQQISKERSAGSFSKPNLKVMLDRSAGSPTLLNRLEGLVPGLSSGAGGNGGIVIRGTTTLNLNTEPLYVVDGIQVSREIFDNLNVQSVEDITVLKDATASSIWGAKAANGVIVVNTKKGKAGDKLQIDYDGYFGFNGRPDRYYIPRISNAEHIALARELFPEYSAATSYTSLLNQGVPIPPHLQFLYDATPGRNVITLAQANFKLDSLSKLSNEGQINDLFIRDASVLNQTLSVSGGGKVHSFYGSAQHLGRVSNTPGENDNAYQLLLNNQFTVSKRIKINLNAEINNRITKYNNVSLPTNIAANEYQLVKDANGNPLDVNWAGLFPESRRLDFQARSRINLDYNPLLEQNSADSTRNTLSTRFQTGGTIDIIKGLKFTGTYGFNYASGAMRAVRDESNYDVRVLKTRFTVAPTTTSVPVYNLPQFGGTLETKNLVAKSWTIRNQLTFDRDWNKHQITAMFAQEARSEQIINSNGYFYGWDDGAQTYGFVDAARLQTNTIAGVAGSASSNLLTLSPDTKEQPIIRTTSYVAGAAYTFARKYSLNGSFRVDQGNLFGFDRSAQNKPVYSIGGKWSLGNEQFMKPVNWLNRLDLRLTYGITGNAPRPGQAASFDIFAARVNLNAVNGSGLALQTPANSKLTWETTKNYNAGLDFAVLNNRLSGSVDVYLKKTSDLIGVVITSPLTGYASVTGNFGDMQNKGIDIALNSVNLRTRDFAWSSGLILGYNKNKLTKLNLNNVATTGAALVGTVFSQGTTSIVGQSLYSLYAYNYAGLNASGDPQIRLADGTVTSNPNISLPVDILRMGVTQAPLSGGLSNNFQYKSFNLGVNIIFNTGHVFRDPRVNTGDGIIYGNDYQNGFLARWKVPGDEARTDIPRYVANSTVSAARNLNYYNQGSTRILSADYVKIRDISLSYSLPQLIANKIKAQSITFRCNVNNILLWTANDLNFDPEVNRAQGQVTNVRPAQGTVSLGAHITF</sequence>
<dbReference type="EMBL" id="JAVDTF010000003">
    <property type="protein sequence ID" value="MDR6784547.1"/>
    <property type="molecule type" value="Genomic_DNA"/>
</dbReference>
<evidence type="ECO:0000313" key="1">
    <source>
        <dbReference type="EMBL" id="MDR6784547.1"/>
    </source>
</evidence>
<reference evidence="1" key="1">
    <citation type="submission" date="2023-07" db="EMBL/GenBank/DDBJ databases">
        <title>Sorghum-associated microbial communities from plants grown in Nebraska, USA.</title>
        <authorList>
            <person name="Schachtman D."/>
        </authorList>
    </citation>
    <scope>NUCLEOTIDE SEQUENCE</scope>
    <source>
        <strain evidence="1">2697</strain>
    </source>
</reference>
<evidence type="ECO:0000313" key="2">
    <source>
        <dbReference type="Proteomes" id="UP001246858"/>
    </source>
</evidence>
<accession>A0ACC6KZG0</accession>
<proteinExistence type="predicted"/>
<gene>
    <name evidence="1" type="ORF">J2X78_003121</name>
</gene>
<comment type="caution">
    <text evidence="1">The sequence shown here is derived from an EMBL/GenBank/DDBJ whole genome shotgun (WGS) entry which is preliminary data.</text>
</comment>
<keyword evidence="2" id="KW-1185">Reference proteome</keyword>
<name>A0ACC6KZG0_9SPHI</name>
<protein>
    <submittedName>
        <fullName evidence="1">TonB-linked SusC/RagA family outer membrane protein</fullName>
    </submittedName>
</protein>